<evidence type="ECO:0000313" key="2">
    <source>
        <dbReference type="Proteomes" id="UP000823749"/>
    </source>
</evidence>
<proteinExistence type="predicted"/>
<comment type="caution">
    <text evidence="1">The sequence shown here is derived from an EMBL/GenBank/DDBJ whole genome shotgun (WGS) entry which is preliminary data.</text>
</comment>
<dbReference type="Proteomes" id="UP000823749">
    <property type="component" value="Chromosome 4"/>
</dbReference>
<reference evidence="1" key="1">
    <citation type="submission" date="2020-08" db="EMBL/GenBank/DDBJ databases">
        <title>Plant Genome Project.</title>
        <authorList>
            <person name="Zhang R.-G."/>
        </authorList>
    </citation>
    <scope>NUCLEOTIDE SEQUENCE</scope>
    <source>
        <strain evidence="1">WSP0</strain>
        <tissue evidence="1">Leaf</tissue>
    </source>
</reference>
<sequence length="325" mass="36018">MVKYACFVVPKVQQRVGENFCELAFKFLIALPVSQLQHYQGLRIAKFEMYLSLIRLLVVNQMAIARSSGSEWGASCCQLHPAEVRLIVPFRDLDSTIRNNHLHSTFLNSSGGAILTLFLSVAENAMKYGVSCHELPQFHLLLPLLVFSMLKLVSSLFGTAVAQLVFVVLQLILQVWEFLDRYDADHQNHDHYHDDLYTFDHYSADPYDPRDIYDEEGESLCITESIFVGAYSGAAHEVCKQGLVRMGVQFWSLIPISVTASRSLQLFEFILIPLLTKVLSVAVDGDVINIDNSGAGSGVLSSVDLTAEEVVLKGNVMGVGTNAVA</sequence>
<evidence type="ECO:0000313" key="1">
    <source>
        <dbReference type="EMBL" id="KAG5553931.1"/>
    </source>
</evidence>
<dbReference type="EMBL" id="JACTNZ010000004">
    <property type="protein sequence ID" value="KAG5553931.1"/>
    <property type="molecule type" value="Genomic_DNA"/>
</dbReference>
<keyword evidence="2" id="KW-1185">Reference proteome</keyword>
<organism evidence="1 2">
    <name type="scientific">Rhododendron griersonianum</name>
    <dbReference type="NCBI Taxonomy" id="479676"/>
    <lineage>
        <taxon>Eukaryota</taxon>
        <taxon>Viridiplantae</taxon>
        <taxon>Streptophyta</taxon>
        <taxon>Embryophyta</taxon>
        <taxon>Tracheophyta</taxon>
        <taxon>Spermatophyta</taxon>
        <taxon>Magnoliopsida</taxon>
        <taxon>eudicotyledons</taxon>
        <taxon>Gunneridae</taxon>
        <taxon>Pentapetalae</taxon>
        <taxon>asterids</taxon>
        <taxon>Ericales</taxon>
        <taxon>Ericaceae</taxon>
        <taxon>Ericoideae</taxon>
        <taxon>Rhodoreae</taxon>
        <taxon>Rhododendron</taxon>
    </lineage>
</organism>
<name>A0AAV6KNZ3_9ERIC</name>
<protein>
    <submittedName>
        <fullName evidence="1">Uncharacterized protein</fullName>
    </submittedName>
</protein>
<dbReference type="AlphaFoldDB" id="A0AAV6KNZ3"/>
<gene>
    <name evidence="1" type="ORF">RHGRI_011708</name>
</gene>
<accession>A0AAV6KNZ3</accession>